<dbReference type="Gene3D" id="3.10.450.50">
    <property type="match status" value="1"/>
</dbReference>
<evidence type="ECO:0000259" key="1">
    <source>
        <dbReference type="Pfam" id="PF13577"/>
    </source>
</evidence>
<dbReference type="EMBL" id="CAFABE010000040">
    <property type="protein sequence ID" value="CAB4828864.1"/>
    <property type="molecule type" value="Genomic_DNA"/>
</dbReference>
<dbReference type="InterPro" id="IPR032710">
    <property type="entry name" value="NTF2-like_dom_sf"/>
</dbReference>
<dbReference type="InterPro" id="IPR037401">
    <property type="entry name" value="SnoaL-like"/>
</dbReference>
<dbReference type="AlphaFoldDB" id="A0A6J7EL63"/>
<protein>
    <submittedName>
        <fullName evidence="3">Unannotated protein</fullName>
    </submittedName>
</protein>
<evidence type="ECO:0000313" key="4">
    <source>
        <dbReference type="EMBL" id="CAB5031590.1"/>
    </source>
</evidence>
<dbReference type="CDD" id="cd00531">
    <property type="entry name" value="NTF2_like"/>
    <property type="match status" value="1"/>
</dbReference>
<name>A0A6J7EL63_9ZZZZ</name>
<dbReference type="Pfam" id="PF13577">
    <property type="entry name" value="SnoaL_4"/>
    <property type="match status" value="1"/>
</dbReference>
<dbReference type="EMBL" id="CAFBPM010000026">
    <property type="protein sequence ID" value="CAB5031590.1"/>
    <property type="molecule type" value="Genomic_DNA"/>
</dbReference>
<dbReference type="EMBL" id="CAFBLT010000002">
    <property type="protein sequence ID" value="CAB4880869.1"/>
    <property type="molecule type" value="Genomic_DNA"/>
</dbReference>
<evidence type="ECO:0000313" key="2">
    <source>
        <dbReference type="EMBL" id="CAB4828864.1"/>
    </source>
</evidence>
<accession>A0A6J7EL63</accession>
<organism evidence="3">
    <name type="scientific">freshwater metagenome</name>
    <dbReference type="NCBI Taxonomy" id="449393"/>
    <lineage>
        <taxon>unclassified sequences</taxon>
        <taxon>metagenomes</taxon>
        <taxon>ecological metagenomes</taxon>
    </lineage>
</organism>
<proteinExistence type="predicted"/>
<sequence length="146" mass="16285">MSARDEITDIIFTYAERIDAGDFAGVAELLSHATLTFEGYDSALTGPAAIEALYTSTTRRFDDGTPKTKHVMTNVIVEISDDVVHATSKSYYTVLHAVHGEFALQPVIAGRYHDRFEFVDGSWRLTDMHVIIDLMGDLSSHLQQEF</sequence>
<reference evidence="3" key="1">
    <citation type="submission" date="2020-05" db="EMBL/GenBank/DDBJ databases">
        <authorList>
            <person name="Chiriac C."/>
            <person name="Salcher M."/>
            <person name="Ghai R."/>
            <person name="Kavagutti S V."/>
        </authorList>
    </citation>
    <scope>NUCLEOTIDE SEQUENCE</scope>
</reference>
<gene>
    <name evidence="2" type="ORF">UFOPK3164_00966</name>
    <name evidence="3" type="ORF">UFOPK3427_01459</name>
    <name evidence="4" type="ORF">UFOPK4112_01719</name>
</gene>
<evidence type="ECO:0000313" key="3">
    <source>
        <dbReference type="EMBL" id="CAB4880869.1"/>
    </source>
</evidence>
<dbReference type="SUPFAM" id="SSF54427">
    <property type="entry name" value="NTF2-like"/>
    <property type="match status" value="1"/>
</dbReference>
<feature type="domain" description="SnoaL-like" evidence="1">
    <location>
        <begin position="2"/>
        <end position="128"/>
    </location>
</feature>